<dbReference type="GO" id="GO:0008168">
    <property type="term" value="F:methyltransferase activity"/>
    <property type="evidence" value="ECO:0007669"/>
    <property type="project" value="UniProtKB-KW"/>
</dbReference>
<dbReference type="OrthoDB" id="184880at2759"/>
<dbReference type="PROSITE" id="PS50297">
    <property type="entry name" value="ANK_REP_REGION"/>
    <property type="match status" value="2"/>
</dbReference>
<dbReference type="PROSITE" id="PS50088">
    <property type="entry name" value="ANK_REPEAT"/>
    <property type="match status" value="2"/>
</dbReference>
<dbReference type="SUPFAM" id="SSF53335">
    <property type="entry name" value="S-adenosyl-L-methionine-dependent methyltransferases"/>
    <property type="match status" value="1"/>
</dbReference>
<dbReference type="GO" id="GO:0004842">
    <property type="term" value="F:ubiquitin-protein transferase activity"/>
    <property type="evidence" value="ECO:0007669"/>
    <property type="project" value="TreeGrafter"/>
</dbReference>
<dbReference type="Proteomes" id="UP000007796">
    <property type="component" value="Unassembled WGS sequence"/>
</dbReference>
<dbReference type="PANTHER" id="PTHR24171:SF8">
    <property type="entry name" value="BRCA1-ASSOCIATED RING DOMAIN PROTEIN 1"/>
    <property type="match status" value="1"/>
</dbReference>
<reference evidence="5 6" key="1">
    <citation type="journal article" date="2011" name="Proc. Natl. Acad. Sci. U.S.A.">
        <title>Genome and transcriptome analyses of the mountain pine beetle-fungal symbiont Grosmannia clavigera, a lodgepole pine pathogen.</title>
        <authorList>
            <person name="DiGuistini S."/>
            <person name="Wang Y."/>
            <person name="Liao N.Y."/>
            <person name="Taylor G."/>
            <person name="Tanguay P."/>
            <person name="Feau N."/>
            <person name="Henrissat B."/>
            <person name="Chan S.K."/>
            <person name="Hesse-Orce U."/>
            <person name="Alamouti S.M."/>
            <person name="Tsui C.K.M."/>
            <person name="Docking R.T."/>
            <person name="Levasseur A."/>
            <person name="Haridas S."/>
            <person name="Robertson G."/>
            <person name="Birol I."/>
            <person name="Holt R.A."/>
            <person name="Marra M.A."/>
            <person name="Hamelin R.C."/>
            <person name="Hirst M."/>
            <person name="Jones S.J.M."/>
            <person name="Bohlmann J."/>
            <person name="Breuil C."/>
        </authorList>
    </citation>
    <scope>NUCLEOTIDE SEQUENCE [LARGE SCALE GENOMIC DNA]</scope>
    <source>
        <strain evidence="6">kw1407 / UAMH 11150</strain>
    </source>
</reference>
<evidence type="ECO:0000256" key="2">
    <source>
        <dbReference type="ARBA" id="ARBA00023043"/>
    </source>
</evidence>
<dbReference type="SMART" id="SM00248">
    <property type="entry name" value="ANK"/>
    <property type="match status" value="2"/>
</dbReference>
<accession>F0XU79</accession>
<dbReference type="Gene3D" id="1.25.40.20">
    <property type="entry name" value="Ankyrin repeat-containing domain"/>
    <property type="match status" value="1"/>
</dbReference>
<keyword evidence="2 3" id="KW-0040">ANK repeat</keyword>
<dbReference type="InterPro" id="IPR002110">
    <property type="entry name" value="Ankyrin_rpt"/>
</dbReference>
<dbReference type="InterPro" id="IPR036770">
    <property type="entry name" value="Ankyrin_rpt-contain_sf"/>
</dbReference>
<dbReference type="Pfam" id="PF13489">
    <property type="entry name" value="Methyltransf_23"/>
    <property type="match status" value="1"/>
</dbReference>
<evidence type="ECO:0000256" key="4">
    <source>
        <dbReference type="SAM" id="MobiDB-lite"/>
    </source>
</evidence>
<keyword evidence="6" id="KW-1185">Reference proteome</keyword>
<organism evidence="6">
    <name type="scientific">Grosmannia clavigera (strain kw1407 / UAMH 11150)</name>
    <name type="common">Blue stain fungus</name>
    <name type="synonym">Graphiocladiella clavigera</name>
    <dbReference type="NCBI Taxonomy" id="655863"/>
    <lineage>
        <taxon>Eukaryota</taxon>
        <taxon>Fungi</taxon>
        <taxon>Dikarya</taxon>
        <taxon>Ascomycota</taxon>
        <taxon>Pezizomycotina</taxon>
        <taxon>Sordariomycetes</taxon>
        <taxon>Sordariomycetidae</taxon>
        <taxon>Ophiostomatales</taxon>
        <taxon>Ophiostomataceae</taxon>
        <taxon>Leptographium</taxon>
    </lineage>
</organism>
<protein>
    <submittedName>
        <fullName evidence="5">Sam dependent methyltransferase</fullName>
    </submittedName>
</protein>
<dbReference type="CDD" id="cd02440">
    <property type="entry name" value="AdoMet_MTases"/>
    <property type="match status" value="1"/>
</dbReference>
<dbReference type="Pfam" id="PF12796">
    <property type="entry name" value="Ank_2"/>
    <property type="match status" value="1"/>
</dbReference>
<keyword evidence="5" id="KW-0808">Transferase</keyword>
<dbReference type="GO" id="GO:0032259">
    <property type="term" value="P:methylation"/>
    <property type="evidence" value="ECO:0007669"/>
    <property type="project" value="UniProtKB-KW"/>
</dbReference>
<sequence length="804" mass="89780">MSSPSPNQAASSPVAPQTLLIEEELGAGAIEVDNNDGDSAYAPTLVTDTTSLRSSIMHYKWEYGRRFHALDDGTYWAANDERQQNAEDLVHEMYRNILDEELTLAPIPDNIQKVLDIGCGTGIWAIDFADLHPSAEVIGVDLSPIQPAWVPPNCKFEIDNINRDWTYAKNSFEFIHIRAMTGCVPNWVQFHRKALEHLVPGGWVEQVEISCLVQSDDGSLLPDAALVRWGQIFGQVGEKMGNSFRACELAADAIKDAGFVNVQERRIKLPIGTWPKDVKLKSWGAWNRMFLLQALEGFAVRGLTSMLGWSIEEVQLYLVEVRKELNDPKIHSYIDMCVVIGQKPTAEKSLIATVTIEMIRTGPTTPIVIALMGIGGAERERFLEALVDTTLSTSCTETSVSSVSRIAKGMIDGEKVWLVDTPATVSDDEMVEAVRTALGHELQQEDITVHGLICIQDINEICMHDTAEENVTVFKKLLAPTLGSNVMIVTALWDELRSAVQGFRAEFALKAIYSSSYPAVTVNRVEDSRDDDVGDIYLGMIQSLIVKMKSTEDDQESAAKPRTSPATLQLHRIIDKKDNDLASLRAEIGVLKDKFDGQSEVLLKLSHEKECLLDKLEQAEKQVQQLKVQLEEQESKLFVETNVMREQFDAKWKAVEARLHESERDRDSLTRQMDLLSLDVSSRQEETEEEQEQQEQTQSKQRELNPSLNVLDSRGEFELYRAAAGGHYNQVKELLEQGADACMCTNFQWTALHWASSNGHPKVVELLLSYGASPNATSDSGQKPLGMARTDEIREILLKYGATE</sequence>
<dbReference type="Gene3D" id="3.40.50.150">
    <property type="entry name" value="Vaccinia Virus protein VP39"/>
    <property type="match status" value="1"/>
</dbReference>
<feature type="repeat" description="ANK" evidence="3">
    <location>
        <begin position="747"/>
        <end position="779"/>
    </location>
</feature>
<feature type="repeat" description="ANK" evidence="3">
    <location>
        <begin position="714"/>
        <end position="746"/>
    </location>
</feature>
<feature type="region of interest" description="Disordered" evidence="4">
    <location>
        <begin position="681"/>
        <end position="707"/>
    </location>
</feature>
<dbReference type="InterPro" id="IPR027417">
    <property type="entry name" value="P-loop_NTPase"/>
</dbReference>
<dbReference type="STRING" id="655863.F0XU79"/>
<dbReference type="eggNOG" id="ENOG502QSKG">
    <property type="taxonomic scope" value="Eukaryota"/>
</dbReference>
<dbReference type="PANTHER" id="PTHR24171">
    <property type="entry name" value="ANKYRIN REPEAT DOMAIN-CONTAINING PROTEIN 39-RELATED"/>
    <property type="match status" value="1"/>
</dbReference>
<dbReference type="GO" id="GO:0085020">
    <property type="term" value="P:protein K6-linked ubiquitination"/>
    <property type="evidence" value="ECO:0007669"/>
    <property type="project" value="TreeGrafter"/>
</dbReference>
<dbReference type="SUPFAM" id="SSF48403">
    <property type="entry name" value="Ankyrin repeat"/>
    <property type="match status" value="1"/>
</dbReference>
<keyword evidence="1" id="KW-0677">Repeat</keyword>
<name>F0XU79_GROCL</name>
<dbReference type="InParanoid" id="F0XU79"/>
<dbReference type="HOGENOM" id="CLU_350226_0_0_1"/>
<keyword evidence="5" id="KW-0489">Methyltransferase</keyword>
<evidence type="ECO:0000313" key="6">
    <source>
        <dbReference type="Proteomes" id="UP000007796"/>
    </source>
</evidence>
<dbReference type="RefSeq" id="XP_014168391.1">
    <property type="nucleotide sequence ID" value="XM_014312916.1"/>
</dbReference>
<evidence type="ECO:0000313" key="5">
    <source>
        <dbReference type="EMBL" id="EFW98908.1"/>
    </source>
</evidence>
<dbReference type="InterPro" id="IPR029063">
    <property type="entry name" value="SAM-dependent_MTases_sf"/>
</dbReference>
<dbReference type="AlphaFoldDB" id="F0XU79"/>
<evidence type="ECO:0000256" key="1">
    <source>
        <dbReference type="ARBA" id="ARBA00022737"/>
    </source>
</evidence>
<dbReference type="GeneID" id="25978007"/>
<proteinExistence type="predicted"/>
<gene>
    <name evidence="5" type="ORF">CMQ_4760</name>
</gene>
<dbReference type="Gene3D" id="3.40.50.300">
    <property type="entry name" value="P-loop containing nucleotide triphosphate hydrolases"/>
    <property type="match status" value="1"/>
</dbReference>
<dbReference type="EMBL" id="GL630006">
    <property type="protein sequence ID" value="EFW98908.1"/>
    <property type="molecule type" value="Genomic_DNA"/>
</dbReference>
<evidence type="ECO:0000256" key="3">
    <source>
        <dbReference type="PROSITE-ProRule" id="PRU00023"/>
    </source>
</evidence>